<accession>A0A251YT91</accession>
<dbReference type="EMBL" id="MDJY01000018">
    <property type="protein sequence ID" value="OUE27425.1"/>
    <property type="molecule type" value="Genomic_DNA"/>
</dbReference>
<dbReference type="GO" id="GO:0016779">
    <property type="term" value="F:nucleotidyltransferase activity"/>
    <property type="evidence" value="ECO:0007669"/>
    <property type="project" value="UniProtKB-KW"/>
</dbReference>
<dbReference type="Pfam" id="PF00994">
    <property type="entry name" value="MoCF_biosynth"/>
    <property type="match status" value="1"/>
</dbReference>
<protein>
    <submittedName>
        <fullName evidence="5">Molybdopterin adenylyltransferase</fullName>
    </submittedName>
</protein>
<dbReference type="UniPathway" id="UPA00344"/>
<dbReference type="InterPro" id="IPR036425">
    <property type="entry name" value="MoaB/Mog-like_dom_sf"/>
</dbReference>
<dbReference type="InterPro" id="IPR001453">
    <property type="entry name" value="MoaB/Mog_dom"/>
</dbReference>
<feature type="compositionally biased region" description="Acidic residues" evidence="3">
    <location>
        <begin position="172"/>
        <end position="186"/>
    </location>
</feature>
<dbReference type="PROSITE" id="PS01078">
    <property type="entry name" value="MOCF_BIOSYNTHESIS_1"/>
    <property type="match status" value="1"/>
</dbReference>
<dbReference type="Proteomes" id="UP000195011">
    <property type="component" value="Unassembled WGS sequence"/>
</dbReference>
<dbReference type="PANTHER" id="PTHR43764:SF1">
    <property type="entry name" value="MOLYBDOPTERIN MOLYBDOTRANSFERASE"/>
    <property type="match status" value="1"/>
</dbReference>
<comment type="caution">
    <text evidence="5">The sequence shown here is derived from an EMBL/GenBank/DDBJ whole genome shotgun (WGS) entry which is preliminary data.</text>
</comment>
<dbReference type="PANTHER" id="PTHR43764">
    <property type="entry name" value="MOLYBDENUM COFACTOR BIOSYNTHESIS"/>
    <property type="match status" value="1"/>
</dbReference>
<evidence type="ECO:0000259" key="4">
    <source>
        <dbReference type="SMART" id="SM00852"/>
    </source>
</evidence>
<evidence type="ECO:0000313" key="5">
    <source>
        <dbReference type="EMBL" id="OUE27425.1"/>
    </source>
</evidence>
<feature type="region of interest" description="Disordered" evidence="3">
    <location>
        <begin position="163"/>
        <end position="194"/>
    </location>
</feature>
<evidence type="ECO:0000256" key="1">
    <source>
        <dbReference type="ARBA" id="ARBA00005046"/>
    </source>
</evidence>
<dbReference type="NCBIfam" id="TIGR00177">
    <property type="entry name" value="molyb_syn"/>
    <property type="match status" value="1"/>
</dbReference>
<comment type="pathway">
    <text evidence="1">Cofactor biosynthesis; molybdopterin biosynthesis.</text>
</comment>
<dbReference type="Gene3D" id="3.40.980.10">
    <property type="entry name" value="MoaB/Mog-like domain"/>
    <property type="match status" value="1"/>
</dbReference>
<gene>
    <name evidence="5" type="primary">mog</name>
    <name evidence="5" type="ORF">BFL36_02930</name>
</gene>
<dbReference type="AlphaFoldDB" id="A0A251YT91"/>
<dbReference type="InterPro" id="IPR051920">
    <property type="entry name" value="MPT_Adenylyltrnsfr/MoaC-Rel"/>
</dbReference>
<evidence type="ECO:0000256" key="2">
    <source>
        <dbReference type="ARBA" id="ARBA00023150"/>
    </source>
</evidence>
<reference evidence="5 6" key="1">
    <citation type="submission" date="2016-08" db="EMBL/GenBank/DDBJ databases">
        <title>Genome sequence of Clavibacter michiganensis spp strain CFBP8017.</title>
        <authorList>
            <person name="Thapa S.P."/>
            <person name="Coaker G."/>
            <person name="Jacques M.-A."/>
        </authorList>
    </citation>
    <scope>NUCLEOTIDE SEQUENCE [LARGE SCALE GENOMIC DNA]</scope>
    <source>
        <strain evidence="5">CFBP8017</strain>
    </source>
</reference>
<sequence length="194" mass="19324">MSTADPRGRAVVIVASTRAAAGEYEDRTGPVIAAWLAERGFAVDGPHVRADGPGVASALAAAVAGGARVILTTGGTGVTPTDRTPEATAPLLDLELPGIMEEARRIGTAHTPTALLTRGHAGVAGGAFVMNLPGSPGGVRDGLGLLDRILDHVLEQIRGSVHPATDRAADADAADAADADAADADTADDRGAAS</sequence>
<keyword evidence="5" id="KW-0548">Nucleotidyltransferase</keyword>
<organism evidence="5 6">
    <name type="scientific">Clavibacter michiganensis</name>
    <dbReference type="NCBI Taxonomy" id="28447"/>
    <lineage>
        <taxon>Bacteria</taxon>
        <taxon>Bacillati</taxon>
        <taxon>Actinomycetota</taxon>
        <taxon>Actinomycetes</taxon>
        <taxon>Micrococcales</taxon>
        <taxon>Microbacteriaceae</taxon>
        <taxon>Clavibacter</taxon>
    </lineage>
</organism>
<dbReference type="SMART" id="SM00852">
    <property type="entry name" value="MoCF_biosynth"/>
    <property type="match status" value="1"/>
</dbReference>
<proteinExistence type="predicted"/>
<dbReference type="InterPro" id="IPR008284">
    <property type="entry name" value="MoCF_biosynth_CS"/>
</dbReference>
<name>A0A251YT91_9MICO</name>
<dbReference type="RefSeq" id="WP_086516521.1">
    <property type="nucleotide sequence ID" value="NZ_MDJY01000018.1"/>
</dbReference>
<keyword evidence="2" id="KW-0501">Molybdenum cofactor biosynthesis</keyword>
<keyword evidence="5" id="KW-0808">Transferase</keyword>
<feature type="domain" description="MoaB/Mog" evidence="4">
    <location>
        <begin position="11"/>
        <end position="153"/>
    </location>
</feature>
<dbReference type="SUPFAM" id="SSF53218">
    <property type="entry name" value="Molybdenum cofactor biosynthesis proteins"/>
    <property type="match status" value="1"/>
</dbReference>
<evidence type="ECO:0000256" key="3">
    <source>
        <dbReference type="SAM" id="MobiDB-lite"/>
    </source>
</evidence>
<dbReference type="GO" id="GO:0006777">
    <property type="term" value="P:Mo-molybdopterin cofactor biosynthetic process"/>
    <property type="evidence" value="ECO:0007669"/>
    <property type="project" value="UniProtKB-KW"/>
</dbReference>
<evidence type="ECO:0000313" key="6">
    <source>
        <dbReference type="Proteomes" id="UP000195011"/>
    </source>
</evidence>